<dbReference type="EMBL" id="CADCXW020000118">
    <property type="protein sequence ID" value="CAD1562218.1"/>
    <property type="molecule type" value="Genomic_DNA"/>
</dbReference>
<dbReference type="PANTHER" id="PTHR23409:SF21">
    <property type="entry name" value="CAPSID PROTEIN"/>
    <property type="match status" value="1"/>
</dbReference>
<dbReference type="GO" id="GO:0004748">
    <property type="term" value="F:ribonucleoside-diphosphate reductase activity, thioredoxin disulfide as acceptor"/>
    <property type="evidence" value="ECO:0007669"/>
    <property type="project" value="TreeGrafter"/>
</dbReference>
<gene>
    <name evidence="1" type="ORF">BBRV_LOCUS76685</name>
</gene>
<name>A0A6V7KCV0_9HYME</name>
<proteinExistence type="predicted"/>
<dbReference type="InterPro" id="IPR000358">
    <property type="entry name" value="RNR_small_fam"/>
</dbReference>
<reference evidence="1" key="1">
    <citation type="submission" date="2020-07" db="EMBL/GenBank/DDBJ databases">
        <authorList>
            <person name="Ferguson B K."/>
        </authorList>
    </citation>
    <scope>NUCLEOTIDE SEQUENCE</scope>
    <source>
        <strain evidence="1">L06</strain>
    </source>
</reference>
<dbReference type="GO" id="GO:0009263">
    <property type="term" value="P:deoxyribonucleotide biosynthetic process"/>
    <property type="evidence" value="ECO:0007669"/>
    <property type="project" value="InterPro"/>
</dbReference>
<sequence>MIKVRVKISAVGSTDQDAVGPINNFLHSMFSQVDVSFNQKLVSPPNNAYAYRAYIETLLNYGRDAKNGHLQNSLWSKDTAGLFNVPRGGAKATNEEAIIVFNHGMEERARMIVGEKVVELMGHIHCDVFNQDKFLLNGVDMRLRFVRAKDSFCLIDATQKNFKVKLVDACLLVRRAKLNPAVLLGHAKSLSKTTAKYPLTRVEVKSFVLHRGTTGETIDNAILGQLPKRVILGFVDNAAFNGNKDKNPFDFQNWGINFLSLYVDGVQVPGRPLMPNFDSDCHLDAESYNTLFSGTGIHFADHGMDIPRAEYRDGYCLFAFDLTPDLSANCATHWNLVKTGSLRIKVQFDSATKTNLNCILYAEYDNILEIDSTRQIIVDYNS</sequence>
<evidence type="ECO:0000313" key="1">
    <source>
        <dbReference type="EMBL" id="CAD1562218.1"/>
    </source>
</evidence>
<dbReference type="GO" id="GO:0005829">
    <property type="term" value="C:cytosol"/>
    <property type="evidence" value="ECO:0007669"/>
    <property type="project" value="TreeGrafter"/>
</dbReference>
<accession>A0A6V7KCV0</accession>
<dbReference type="AlphaFoldDB" id="A0A6V7KCV0"/>
<dbReference type="PANTHER" id="PTHR23409">
    <property type="entry name" value="RIBONUCLEOSIDE-DIPHOSPHATE REDUCTASE SMALL CHAIN"/>
    <property type="match status" value="1"/>
</dbReference>
<organism evidence="1">
    <name type="scientific">Bracon brevicornis</name>
    <dbReference type="NCBI Taxonomy" id="1563983"/>
    <lineage>
        <taxon>Eukaryota</taxon>
        <taxon>Metazoa</taxon>
        <taxon>Ecdysozoa</taxon>
        <taxon>Arthropoda</taxon>
        <taxon>Hexapoda</taxon>
        <taxon>Insecta</taxon>
        <taxon>Pterygota</taxon>
        <taxon>Neoptera</taxon>
        <taxon>Endopterygota</taxon>
        <taxon>Hymenoptera</taxon>
        <taxon>Apocrita</taxon>
        <taxon>Ichneumonoidea</taxon>
        <taxon>Braconidae</taxon>
        <taxon>Braconinae</taxon>
        <taxon>Bracon</taxon>
    </lineage>
</organism>
<protein>
    <submittedName>
        <fullName evidence="1">Uncharacterized protein</fullName>
    </submittedName>
</protein>